<accession>A0A1X2GQL0</accession>
<feature type="region of interest" description="Disordered" evidence="1">
    <location>
        <begin position="69"/>
        <end position="110"/>
    </location>
</feature>
<gene>
    <name evidence="2" type="ORF">DM01DRAFT_1332872</name>
</gene>
<sequence length="110" mass="12602">MTSQSRRVSFDLEHTTVHVLPTNKQEREMHDKLRREAYQNRTLIQELPDESIISEIVLACRYHARALPHSGLKGCLKSPPTPSSPPPNKRKSKKSKRRMSHRATGVISVH</sequence>
<evidence type="ECO:0000256" key="1">
    <source>
        <dbReference type="SAM" id="MobiDB-lite"/>
    </source>
</evidence>
<dbReference type="AlphaFoldDB" id="A0A1X2GQL0"/>
<reference evidence="2 3" key="1">
    <citation type="submission" date="2016-07" db="EMBL/GenBank/DDBJ databases">
        <title>Pervasive Adenine N6-methylation of Active Genes in Fungi.</title>
        <authorList>
            <consortium name="DOE Joint Genome Institute"/>
            <person name="Mondo S.J."/>
            <person name="Dannebaum R.O."/>
            <person name="Kuo R.C."/>
            <person name="Labutti K."/>
            <person name="Haridas S."/>
            <person name="Kuo A."/>
            <person name="Salamov A."/>
            <person name="Ahrendt S.R."/>
            <person name="Lipzen A."/>
            <person name="Sullivan W."/>
            <person name="Andreopoulos W.B."/>
            <person name="Clum A."/>
            <person name="Lindquist E."/>
            <person name="Daum C."/>
            <person name="Ramamoorthy G.K."/>
            <person name="Gryganskyi A."/>
            <person name="Culley D."/>
            <person name="Magnuson J.K."/>
            <person name="James T.Y."/>
            <person name="O'Malley M.A."/>
            <person name="Stajich J.E."/>
            <person name="Spatafora J.W."/>
            <person name="Visel A."/>
            <person name="Grigoriev I.V."/>
        </authorList>
    </citation>
    <scope>NUCLEOTIDE SEQUENCE [LARGE SCALE GENOMIC DNA]</scope>
    <source>
        <strain evidence="2 3">NRRL 3301</strain>
    </source>
</reference>
<name>A0A1X2GQL0_9FUNG</name>
<evidence type="ECO:0000313" key="2">
    <source>
        <dbReference type="EMBL" id="ORX59399.1"/>
    </source>
</evidence>
<organism evidence="2 3">
    <name type="scientific">Hesseltinella vesiculosa</name>
    <dbReference type="NCBI Taxonomy" id="101127"/>
    <lineage>
        <taxon>Eukaryota</taxon>
        <taxon>Fungi</taxon>
        <taxon>Fungi incertae sedis</taxon>
        <taxon>Mucoromycota</taxon>
        <taxon>Mucoromycotina</taxon>
        <taxon>Mucoromycetes</taxon>
        <taxon>Mucorales</taxon>
        <taxon>Cunninghamellaceae</taxon>
        <taxon>Hesseltinella</taxon>
    </lineage>
</organism>
<proteinExistence type="predicted"/>
<dbReference type="EMBL" id="MCGT01000005">
    <property type="protein sequence ID" value="ORX59399.1"/>
    <property type="molecule type" value="Genomic_DNA"/>
</dbReference>
<keyword evidence="3" id="KW-1185">Reference proteome</keyword>
<comment type="caution">
    <text evidence="2">The sequence shown here is derived from an EMBL/GenBank/DDBJ whole genome shotgun (WGS) entry which is preliminary data.</text>
</comment>
<protein>
    <submittedName>
        <fullName evidence="2">Uncharacterized protein</fullName>
    </submittedName>
</protein>
<dbReference type="Proteomes" id="UP000242146">
    <property type="component" value="Unassembled WGS sequence"/>
</dbReference>
<evidence type="ECO:0000313" key="3">
    <source>
        <dbReference type="Proteomes" id="UP000242146"/>
    </source>
</evidence>
<feature type="compositionally biased region" description="Basic residues" evidence="1">
    <location>
        <begin position="88"/>
        <end position="101"/>
    </location>
</feature>
<dbReference type="OrthoDB" id="2274050at2759"/>